<evidence type="ECO:0000256" key="3">
    <source>
        <dbReference type="ARBA" id="ARBA00022801"/>
    </source>
</evidence>
<dbReference type="RefSeq" id="WP_237967110.1">
    <property type="nucleotide sequence ID" value="NZ_JAKNHQ010000021.1"/>
</dbReference>
<comment type="caution">
    <text evidence="10">The sequence shown here is derived from an EMBL/GenBank/DDBJ whole genome shotgun (WGS) entry which is preliminary data.</text>
</comment>
<comment type="subunit">
    <text evidence="5">Heterooligomer composed of large and small subunits.</text>
</comment>
<evidence type="ECO:0000259" key="8">
    <source>
        <dbReference type="Pfam" id="PF02601"/>
    </source>
</evidence>
<dbReference type="GO" id="GO:0008855">
    <property type="term" value="F:exodeoxyribonuclease VII activity"/>
    <property type="evidence" value="ECO:0007669"/>
    <property type="project" value="UniProtKB-EC"/>
</dbReference>
<protein>
    <recommendedName>
        <fullName evidence="5">Exodeoxyribonuclease 7 large subunit</fullName>
        <ecNumber evidence="5">3.1.11.6</ecNumber>
    </recommendedName>
    <alternativeName>
        <fullName evidence="5">Exodeoxyribonuclease VII large subunit</fullName>
        <shortName evidence="5">Exonuclease VII large subunit</shortName>
    </alternativeName>
</protein>
<dbReference type="InterPro" id="IPR003753">
    <property type="entry name" value="Exonuc_VII_L"/>
</dbReference>
<name>A0ABS9MLM8_9FIRM</name>
<dbReference type="Pfam" id="PF13742">
    <property type="entry name" value="tRNA_anti_2"/>
    <property type="match status" value="1"/>
</dbReference>
<evidence type="ECO:0000256" key="6">
    <source>
        <dbReference type="RuleBase" id="RU004355"/>
    </source>
</evidence>
<dbReference type="EMBL" id="JAKNHQ010000021">
    <property type="protein sequence ID" value="MCG4611719.1"/>
    <property type="molecule type" value="Genomic_DNA"/>
</dbReference>
<dbReference type="PANTHER" id="PTHR30008">
    <property type="entry name" value="EXODEOXYRIBONUCLEASE 7 LARGE SUBUNIT"/>
    <property type="match status" value="1"/>
</dbReference>
<keyword evidence="3 5" id="KW-0378">Hydrolase</keyword>
<evidence type="ECO:0000256" key="5">
    <source>
        <dbReference type="HAMAP-Rule" id="MF_00378"/>
    </source>
</evidence>
<evidence type="ECO:0000256" key="2">
    <source>
        <dbReference type="ARBA" id="ARBA00022722"/>
    </source>
</evidence>
<accession>A0ABS9MLM8</accession>
<dbReference type="Proteomes" id="UP001298681">
    <property type="component" value="Unassembled WGS sequence"/>
</dbReference>
<evidence type="ECO:0000256" key="7">
    <source>
        <dbReference type="SAM" id="Coils"/>
    </source>
</evidence>
<dbReference type="NCBIfam" id="TIGR00237">
    <property type="entry name" value="xseA"/>
    <property type="match status" value="1"/>
</dbReference>
<dbReference type="HAMAP" id="MF_00378">
    <property type="entry name" value="Exonuc_7_L"/>
    <property type="match status" value="1"/>
</dbReference>
<feature type="domain" description="OB-fold nucleic acid binding" evidence="9">
    <location>
        <begin position="7"/>
        <end position="102"/>
    </location>
</feature>
<evidence type="ECO:0000256" key="4">
    <source>
        <dbReference type="ARBA" id="ARBA00022839"/>
    </source>
</evidence>
<dbReference type="InterPro" id="IPR020579">
    <property type="entry name" value="Exonuc_VII_lsu_C"/>
</dbReference>
<comment type="subcellular location">
    <subcellularLocation>
        <location evidence="5 6">Cytoplasm</location>
    </subcellularLocation>
</comment>
<feature type="domain" description="Exonuclease VII large subunit C-terminal" evidence="8">
    <location>
        <begin position="126"/>
        <end position="348"/>
    </location>
</feature>
<keyword evidence="7" id="KW-0175">Coiled coil</keyword>
<organism evidence="10 11">
    <name type="scientific">Anaeromassilibacillus senegalensis</name>
    <dbReference type="NCBI Taxonomy" id="1673717"/>
    <lineage>
        <taxon>Bacteria</taxon>
        <taxon>Bacillati</taxon>
        <taxon>Bacillota</taxon>
        <taxon>Clostridia</taxon>
        <taxon>Eubacteriales</taxon>
        <taxon>Acutalibacteraceae</taxon>
        <taxon>Anaeromassilibacillus</taxon>
    </lineage>
</organism>
<keyword evidence="4 5" id="KW-0269">Exonuclease</keyword>
<comment type="function">
    <text evidence="5">Bidirectionally degrades single-stranded DNA into large acid-insoluble oligonucleotides, which are then degraded further into small acid-soluble oligonucleotides.</text>
</comment>
<keyword evidence="11" id="KW-1185">Reference proteome</keyword>
<comment type="catalytic activity">
    <reaction evidence="5 6">
        <text>Exonucleolytic cleavage in either 5'- to 3'- or 3'- to 5'-direction to yield nucleoside 5'-phosphates.</text>
        <dbReference type="EC" id="3.1.11.6"/>
    </reaction>
</comment>
<evidence type="ECO:0000256" key="1">
    <source>
        <dbReference type="ARBA" id="ARBA00022490"/>
    </source>
</evidence>
<dbReference type="Pfam" id="PF02601">
    <property type="entry name" value="Exonuc_VII_L"/>
    <property type="match status" value="1"/>
</dbReference>
<dbReference type="EC" id="3.1.11.6" evidence="5"/>
<evidence type="ECO:0000313" key="10">
    <source>
        <dbReference type="EMBL" id="MCG4611719.1"/>
    </source>
</evidence>
<gene>
    <name evidence="5 10" type="primary">xseA</name>
    <name evidence="10" type="ORF">L0P57_12355</name>
</gene>
<reference evidence="10 11" key="1">
    <citation type="submission" date="2022-01" db="EMBL/GenBank/DDBJ databases">
        <title>Collection of gut derived symbiotic bacterial strains cultured from healthy donors.</title>
        <authorList>
            <person name="Lin H."/>
            <person name="Kohout C."/>
            <person name="Waligurski E."/>
            <person name="Pamer E.G."/>
        </authorList>
    </citation>
    <scope>NUCLEOTIDE SEQUENCE [LARGE SCALE GENOMIC DNA]</scope>
    <source>
        <strain evidence="10 11">DFI.7.58</strain>
    </source>
</reference>
<evidence type="ECO:0000259" key="9">
    <source>
        <dbReference type="Pfam" id="PF13742"/>
    </source>
</evidence>
<sequence>MVEPVLLTVTQLNTYIKSLLEGDPNLTSVFVSGEISNFTNHYRSGHFYLSLKDEKSVVKSVMFATYARRLRFLPEDGMKVIARGHIGVYEPTGQYQLYIEDLQPDGVGALNLAFEQLKEKLGAEGLFRADRKKPLPPFPTRIGVITSPTGAAVHDIVTILARRWPLAEVIFCPVLVQGEGAAPQLIDALKRMNRLRCADVIILGRGGGSLEDLWPFNEEALARAVAASKIPVISAVGHETDFTICDFVADLRAPTPSAAAELAVPDQADWLSTIRNQEARMASFLRARLEQLRQQVDSLAGSRVLRNPQELLAVQRMRIDGLSTRLSDGIKRRLTEDEARLAALSGRLHALSPLQVLSRGYAIASAAGGEVVSSVEQAQKGDKLSLRLLDGQIACLVERTERFSEQEESGDGKKGDDV</sequence>
<feature type="coiled-coil region" evidence="7">
    <location>
        <begin position="275"/>
        <end position="302"/>
    </location>
</feature>
<dbReference type="InterPro" id="IPR025824">
    <property type="entry name" value="OB-fold_nuc-bd_dom"/>
</dbReference>
<keyword evidence="2 5" id="KW-0540">Nuclease</keyword>
<comment type="similarity">
    <text evidence="5 6">Belongs to the XseA family.</text>
</comment>
<evidence type="ECO:0000313" key="11">
    <source>
        <dbReference type="Proteomes" id="UP001298681"/>
    </source>
</evidence>
<dbReference type="CDD" id="cd04489">
    <property type="entry name" value="ExoVII_LU_OBF"/>
    <property type="match status" value="1"/>
</dbReference>
<dbReference type="PANTHER" id="PTHR30008:SF0">
    <property type="entry name" value="EXODEOXYRIBONUCLEASE 7 LARGE SUBUNIT"/>
    <property type="match status" value="1"/>
</dbReference>
<proteinExistence type="inferred from homology"/>
<keyword evidence="1 5" id="KW-0963">Cytoplasm</keyword>